<comment type="caution">
    <text evidence="7">The sequence shown here is derived from an EMBL/GenBank/DDBJ whole genome shotgun (WGS) entry which is preliminary data.</text>
</comment>
<dbReference type="SUPFAM" id="SSF103511">
    <property type="entry name" value="Chlorophyll a-b binding protein"/>
    <property type="match status" value="1"/>
</dbReference>
<dbReference type="Gene3D" id="1.10.3460.10">
    <property type="entry name" value="Chlorophyll a/b binding protein domain"/>
    <property type="match status" value="1"/>
</dbReference>
<dbReference type="InterPro" id="IPR022796">
    <property type="entry name" value="Chloroa_b-bind"/>
</dbReference>
<accession>A0AAD9D698</accession>
<name>A0AAD9D698_9STRA</name>
<organism evidence="7 8">
    <name type="scientific">Skeletonema marinoi</name>
    <dbReference type="NCBI Taxonomy" id="267567"/>
    <lineage>
        <taxon>Eukaryota</taxon>
        <taxon>Sar</taxon>
        <taxon>Stramenopiles</taxon>
        <taxon>Ochrophyta</taxon>
        <taxon>Bacillariophyta</taxon>
        <taxon>Coscinodiscophyceae</taxon>
        <taxon>Thalassiosirophycidae</taxon>
        <taxon>Thalassiosirales</taxon>
        <taxon>Skeletonemataceae</taxon>
        <taxon>Skeletonema</taxon>
        <taxon>Skeletonema marinoi-dohrnii complex</taxon>
    </lineage>
</organism>
<evidence type="ECO:0000256" key="1">
    <source>
        <dbReference type="ARBA" id="ARBA00004229"/>
    </source>
</evidence>
<keyword evidence="5" id="KW-0437">Light-harvesting polypeptide</keyword>
<dbReference type="GO" id="GO:0030076">
    <property type="term" value="C:light-harvesting complex"/>
    <property type="evidence" value="ECO:0007669"/>
    <property type="project" value="UniProtKB-KW"/>
</dbReference>
<dbReference type="AlphaFoldDB" id="A0AAD9D698"/>
<evidence type="ECO:0000313" key="7">
    <source>
        <dbReference type="EMBL" id="KAK1734428.1"/>
    </source>
</evidence>
<dbReference type="Pfam" id="PF00504">
    <property type="entry name" value="Chloroa_b-bind"/>
    <property type="match status" value="1"/>
</dbReference>
<evidence type="ECO:0000256" key="2">
    <source>
        <dbReference type="ARBA" id="ARBA00005933"/>
    </source>
</evidence>
<evidence type="ECO:0000256" key="3">
    <source>
        <dbReference type="ARBA" id="ARBA00022528"/>
    </source>
</evidence>
<feature type="signal peptide" evidence="6">
    <location>
        <begin position="1"/>
        <end position="16"/>
    </location>
</feature>
<evidence type="ECO:0000313" key="8">
    <source>
        <dbReference type="Proteomes" id="UP001224775"/>
    </source>
</evidence>
<dbReference type="EMBL" id="JATAAI010000039">
    <property type="protein sequence ID" value="KAK1734428.1"/>
    <property type="molecule type" value="Genomic_DNA"/>
</dbReference>
<reference evidence="7" key="1">
    <citation type="submission" date="2023-06" db="EMBL/GenBank/DDBJ databases">
        <title>Survivors Of The Sea: Transcriptome response of Skeletonema marinoi to long-term dormancy.</title>
        <authorList>
            <person name="Pinder M.I.M."/>
            <person name="Kourtchenko O."/>
            <person name="Robertson E.K."/>
            <person name="Larsson T."/>
            <person name="Maumus F."/>
            <person name="Osuna-Cruz C.M."/>
            <person name="Vancaester E."/>
            <person name="Stenow R."/>
            <person name="Vandepoele K."/>
            <person name="Ploug H."/>
            <person name="Bruchert V."/>
            <person name="Godhe A."/>
            <person name="Topel M."/>
        </authorList>
    </citation>
    <scope>NUCLEOTIDE SEQUENCE</scope>
    <source>
        <strain evidence="7">R05AC</strain>
    </source>
</reference>
<evidence type="ECO:0000256" key="4">
    <source>
        <dbReference type="ARBA" id="ARBA00022640"/>
    </source>
</evidence>
<evidence type="ECO:0000256" key="6">
    <source>
        <dbReference type="SAM" id="SignalP"/>
    </source>
</evidence>
<feature type="chain" id="PRO_5042157764" evidence="6">
    <location>
        <begin position="17"/>
        <end position="200"/>
    </location>
</feature>
<sequence>MMKLALLATLAGSAAAFAPAQTGARSTALNADFSKELGVQMPLGYFGGGFLKDADQERFDRLREVELKHGRISMLAVTGYLVTYAGYRFPGAEDIPAGFAAWPALYATDDGKQVLAQMFLFLVTAEIANRSADWLDVEPEFVGDYRNGALDFGWDKFDDATKLKKRAIELNNGRAAQMGILGLMVHEKLGNVDSLLPPHF</sequence>
<proteinExistence type="inferred from homology"/>
<keyword evidence="8" id="KW-1185">Reference proteome</keyword>
<comment type="subcellular location">
    <subcellularLocation>
        <location evidence="1">Plastid</location>
        <location evidence="1">Chloroplast</location>
    </subcellularLocation>
</comment>
<keyword evidence="6" id="KW-0732">Signal</keyword>
<keyword evidence="4" id="KW-0934">Plastid</keyword>
<evidence type="ECO:0000256" key="5">
    <source>
        <dbReference type="ARBA" id="ARBA00023243"/>
    </source>
</evidence>
<keyword evidence="3" id="KW-0150">Chloroplast</keyword>
<protein>
    <submittedName>
        <fullName evidence="7">Chlorophyll a-b binding domain-containing protein</fullName>
    </submittedName>
</protein>
<dbReference type="GO" id="GO:0009507">
    <property type="term" value="C:chloroplast"/>
    <property type="evidence" value="ECO:0007669"/>
    <property type="project" value="UniProtKB-SubCell"/>
</dbReference>
<dbReference type="Proteomes" id="UP001224775">
    <property type="component" value="Unassembled WGS sequence"/>
</dbReference>
<gene>
    <name evidence="7" type="ORF">QTG54_014935</name>
</gene>
<comment type="similarity">
    <text evidence="2">Belongs to the fucoxanthin chlorophyll protein family.</text>
</comment>